<accession>A0A917E335</accession>
<keyword evidence="4" id="KW-1185">Reference proteome</keyword>
<proteinExistence type="predicted"/>
<feature type="region of interest" description="Disordered" evidence="1">
    <location>
        <begin position="23"/>
        <end position="43"/>
    </location>
</feature>
<dbReference type="AlphaFoldDB" id="A0A917E335"/>
<feature type="signal peptide" evidence="2">
    <location>
        <begin position="1"/>
        <end position="21"/>
    </location>
</feature>
<name>A0A917E335_9BACL</name>
<comment type="caution">
    <text evidence="3">The sequence shown here is derived from an EMBL/GenBank/DDBJ whole genome shotgun (WGS) entry which is preliminary data.</text>
</comment>
<feature type="chain" id="PRO_5038669528" evidence="2">
    <location>
        <begin position="22"/>
        <end position="303"/>
    </location>
</feature>
<dbReference type="Proteomes" id="UP000612456">
    <property type="component" value="Unassembled WGS sequence"/>
</dbReference>
<evidence type="ECO:0000313" key="4">
    <source>
        <dbReference type="Proteomes" id="UP000612456"/>
    </source>
</evidence>
<evidence type="ECO:0000256" key="2">
    <source>
        <dbReference type="SAM" id="SignalP"/>
    </source>
</evidence>
<organism evidence="3 4">
    <name type="scientific">Paenibacillus nasutitermitis</name>
    <dbReference type="NCBI Taxonomy" id="1652958"/>
    <lineage>
        <taxon>Bacteria</taxon>
        <taxon>Bacillati</taxon>
        <taxon>Bacillota</taxon>
        <taxon>Bacilli</taxon>
        <taxon>Bacillales</taxon>
        <taxon>Paenibacillaceae</taxon>
        <taxon>Paenibacillus</taxon>
    </lineage>
</organism>
<dbReference type="PROSITE" id="PS51257">
    <property type="entry name" value="PROKAR_LIPOPROTEIN"/>
    <property type="match status" value="1"/>
</dbReference>
<protein>
    <submittedName>
        <fullName evidence="3">Uncharacterized protein</fullName>
    </submittedName>
</protein>
<sequence>MRLKQLILLCVFLIISGCGDAKQERSEGSSPPSPEVASQADHHEPPVVRVIIGEESFHAIRGSYCWNSEGTGSCVDVSSYEKLVAKQKAPPKAECGGPVELLFDSPPDELTVMASFPGEERPDEALAVEDGRFHLAVGSGKQLYIIQAQWPQGSSDYIFEVESQAPSKQWPQEDFAVTVSAIGGTFSSNKKFEVAAELTNKSAAPVKLLHASPMIQIQIYDELNNPLINTFTRNDIGITLTLEPGTAYNPDSSSYQGGKRMLRIEEPGQYKLVGTASFSVQADDGQWKTIELASEPCEITVGP</sequence>
<reference evidence="3" key="1">
    <citation type="journal article" date="2014" name="Int. J. Syst. Evol. Microbiol.">
        <title>Complete genome sequence of Corynebacterium casei LMG S-19264T (=DSM 44701T), isolated from a smear-ripened cheese.</title>
        <authorList>
            <consortium name="US DOE Joint Genome Institute (JGI-PGF)"/>
            <person name="Walter F."/>
            <person name="Albersmeier A."/>
            <person name="Kalinowski J."/>
            <person name="Ruckert C."/>
        </authorList>
    </citation>
    <scope>NUCLEOTIDE SEQUENCE</scope>
    <source>
        <strain evidence="3">CGMCC 1.15178</strain>
    </source>
</reference>
<dbReference type="EMBL" id="BMHP01000009">
    <property type="protein sequence ID" value="GGD98171.1"/>
    <property type="molecule type" value="Genomic_DNA"/>
</dbReference>
<keyword evidence="2" id="KW-0732">Signal</keyword>
<dbReference type="RefSeq" id="WP_188999505.1">
    <property type="nucleotide sequence ID" value="NZ_BMHP01000009.1"/>
</dbReference>
<evidence type="ECO:0000256" key="1">
    <source>
        <dbReference type="SAM" id="MobiDB-lite"/>
    </source>
</evidence>
<gene>
    <name evidence="3" type="ORF">GCM10010911_66210</name>
</gene>
<reference evidence="3" key="2">
    <citation type="submission" date="2020-09" db="EMBL/GenBank/DDBJ databases">
        <authorList>
            <person name="Sun Q."/>
            <person name="Zhou Y."/>
        </authorList>
    </citation>
    <scope>NUCLEOTIDE SEQUENCE</scope>
    <source>
        <strain evidence="3">CGMCC 1.15178</strain>
    </source>
</reference>
<evidence type="ECO:0000313" key="3">
    <source>
        <dbReference type="EMBL" id="GGD98171.1"/>
    </source>
</evidence>